<dbReference type="PANTHER" id="PTHR33824:SF7">
    <property type="entry name" value="POLYKETIDE CYCLASE_DEHYDRASE AND LIPID TRANSPORT SUPERFAMILY PROTEIN"/>
    <property type="match status" value="1"/>
</dbReference>
<dbReference type="InterPro" id="IPR036873">
    <property type="entry name" value="Rhodanese-like_dom_sf"/>
</dbReference>
<dbReference type="SMART" id="SM00450">
    <property type="entry name" value="RHOD"/>
    <property type="match status" value="1"/>
</dbReference>
<evidence type="ECO:0000313" key="4">
    <source>
        <dbReference type="Proteomes" id="UP000017396"/>
    </source>
</evidence>
<dbReference type="InterPro" id="IPR047137">
    <property type="entry name" value="ORF3"/>
</dbReference>
<dbReference type="eggNOG" id="COG5637">
    <property type="taxonomic scope" value="Bacteria"/>
</dbReference>
<feature type="compositionally biased region" description="Basic and acidic residues" evidence="1">
    <location>
        <begin position="382"/>
        <end position="416"/>
    </location>
</feature>
<gene>
    <name evidence="3" type="ORF">GKIL_0301</name>
</gene>
<dbReference type="SUPFAM" id="SSF52821">
    <property type="entry name" value="Rhodanese/Cell cycle control phosphatase"/>
    <property type="match status" value="1"/>
</dbReference>
<proteinExistence type="predicted"/>
<dbReference type="OrthoDB" id="513390at2"/>
<dbReference type="InterPro" id="IPR001763">
    <property type="entry name" value="Rhodanese-like_dom"/>
</dbReference>
<dbReference type="KEGG" id="glj:GKIL_0301"/>
<dbReference type="InterPro" id="IPR005031">
    <property type="entry name" value="COQ10_START"/>
</dbReference>
<evidence type="ECO:0000259" key="2">
    <source>
        <dbReference type="PROSITE" id="PS50206"/>
    </source>
</evidence>
<dbReference type="RefSeq" id="WP_023171561.1">
    <property type="nucleotide sequence ID" value="NC_022600.1"/>
</dbReference>
<dbReference type="EMBL" id="CP003587">
    <property type="protein sequence ID" value="AGY56548.1"/>
    <property type="molecule type" value="Genomic_DNA"/>
</dbReference>
<evidence type="ECO:0000313" key="3">
    <source>
        <dbReference type="EMBL" id="AGY56548.1"/>
    </source>
</evidence>
<name>U5QCI2_GLOK1</name>
<protein>
    <submittedName>
        <fullName evidence="3">Cyclase/dehydrase</fullName>
    </submittedName>
</protein>
<dbReference type="PROSITE" id="PS50206">
    <property type="entry name" value="RHODANESE_3"/>
    <property type="match status" value="1"/>
</dbReference>
<dbReference type="AlphaFoldDB" id="U5QCI2"/>
<keyword evidence="4" id="KW-1185">Reference proteome</keyword>
<dbReference type="Gene3D" id="3.30.530.20">
    <property type="match status" value="1"/>
</dbReference>
<dbReference type="Proteomes" id="UP000017396">
    <property type="component" value="Chromosome"/>
</dbReference>
<organism evidence="3 4">
    <name type="scientific">Gloeobacter kilaueensis (strain ATCC BAA-2537 / CCAP 1431/1 / ULC 316 / JS1)</name>
    <dbReference type="NCBI Taxonomy" id="1183438"/>
    <lineage>
        <taxon>Bacteria</taxon>
        <taxon>Bacillati</taxon>
        <taxon>Cyanobacteriota</taxon>
        <taxon>Cyanophyceae</taxon>
        <taxon>Gloeobacterales</taxon>
        <taxon>Gloeobacteraceae</taxon>
        <taxon>Gloeobacter</taxon>
    </lineage>
</organism>
<dbReference type="Gene3D" id="3.40.250.10">
    <property type="entry name" value="Rhodanese-like domain"/>
    <property type="match status" value="1"/>
</dbReference>
<accession>U5QCI2</accession>
<dbReference type="CDD" id="cd00158">
    <property type="entry name" value="RHOD"/>
    <property type="match status" value="1"/>
</dbReference>
<feature type="domain" description="Rhodanese" evidence="2">
    <location>
        <begin position="224"/>
        <end position="319"/>
    </location>
</feature>
<dbReference type="HOGENOM" id="CLU_660158_0_0_3"/>
<evidence type="ECO:0000256" key="1">
    <source>
        <dbReference type="SAM" id="MobiDB-lite"/>
    </source>
</evidence>
<dbReference type="CDD" id="cd07817">
    <property type="entry name" value="SRPBCC_8"/>
    <property type="match status" value="1"/>
</dbReference>
<dbReference type="Pfam" id="PF03364">
    <property type="entry name" value="Polyketide_cyc"/>
    <property type="match status" value="1"/>
</dbReference>
<dbReference type="SUPFAM" id="SSF55961">
    <property type="entry name" value="Bet v1-like"/>
    <property type="match status" value="1"/>
</dbReference>
<sequence length="416" mass="46164">MAIGTSDTVAAHGNHRVSIEIAAPPELAYALWTQFEKFPRYFRHIEAVRVDPSNRLLQQWTGKFLGTSQTWNAEITNLTPNRIIAWRSVDGFENSGSLTFERNEATEPAGEGTTTLTLQIGYNPPLGFLGDVAEAVWYKQRFDEALEEDLSRFKDLCEALYARILARRGEGDSLDAAMQATLIDEGIPEQALPSKIERGEYEMNHIPYPGVITTTELGNRLAWGEVAFTILDVRPLEYYQQAHIQGASAAPLESLEERIQQITAPETSGWDRQIIVYSNRGDGLSALAAERLRAIGYSRVFDYVDGFEAWRSTHGPIETQTTGQIPSKGLPERSDYLERVTAAPSVNDNPIVGGSESEMSQEKVSPKFAGGVPGARIAEQPAKSEEQVLREAAMHERTSEELDPREDEAAGHRQQS</sequence>
<dbReference type="InterPro" id="IPR023393">
    <property type="entry name" value="START-like_dom_sf"/>
</dbReference>
<dbReference type="eggNOG" id="COG0607">
    <property type="taxonomic scope" value="Bacteria"/>
</dbReference>
<reference evidence="3 4" key="1">
    <citation type="journal article" date="2013" name="PLoS ONE">
        <title>Cultivation and Complete Genome Sequencing of Gloeobacter kilaueensis sp. nov., from a Lava Cave in Kilauea Caldera, Hawai'i.</title>
        <authorList>
            <person name="Saw J.H."/>
            <person name="Schatz M."/>
            <person name="Brown M.V."/>
            <person name="Kunkel D.D."/>
            <person name="Foster J.S."/>
            <person name="Shick H."/>
            <person name="Christensen S."/>
            <person name="Hou S."/>
            <person name="Wan X."/>
            <person name="Donachie S.P."/>
        </authorList>
    </citation>
    <scope>NUCLEOTIDE SEQUENCE [LARGE SCALE GENOMIC DNA]</scope>
    <source>
        <strain evidence="4">JS</strain>
    </source>
</reference>
<dbReference type="STRING" id="1183438.GKIL_0301"/>
<dbReference type="PANTHER" id="PTHR33824">
    <property type="entry name" value="POLYKETIDE CYCLASE/DEHYDRASE AND LIPID TRANSPORT SUPERFAMILY PROTEIN"/>
    <property type="match status" value="1"/>
</dbReference>
<feature type="region of interest" description="Disordered" evidence="1">
    <location>
        <begin position="341"/>
        <end position="416"/>
    </location>
</feature>
<dbReference type="Pfam" id="PF00581">
    <property type="entry name" value="Rhodanese"/>
    <property type="match status" value="1"/>
</dbReference>